<sequence>ETPNNQCGGRFRSVHQLHTQY</sequence>
<evidence type="ECO:0000313" key="3">
    <source>
        <dbReference type="Proteomes" id="UP000708208"/>
    </source>
</evidence>
<dbReference type="Proteomes" id="UP000708208">
    <property type="component" value="Unassembled WGS sequence"/>
</dbReference>
<feature type="region of interest" description="Disordered" evidence="1">
    <location>
        <begin position="1"/>
        <end position="21"/>
    </location>
</feature>
<evidence type="ECO:0000313" key="2">
    <source>
        <dbReference type="EMBL" id="CAG7718898.1"/>
    </source>
</evidence>
<feature type="non-terminal residue" evidence="2">
    <location>
        <position position="1"/>
    </location>
</feature>
<evidence type="ECO:0000256" key="1">
    <source>
        <dbReference type="SAM" id="MobiDB-lite"/>
    </source>
</evidence>
<proteinExistence type="predicted"/>
<comment type="caution">
    <text evidence="2">The sequence shown here is derived from an EMBL/GenBank/DDBJ whole genome shotgun (WGS) entry which is preliminary data.</text>
</comment>
<dbReference type="AlphaFoldDB" id="A0A8J2K3D4"/>
<gene>
    <name evidence="2" type="ORF">AFUS01_LOCUS8257</name>
</gene>
<accession>A0A8J2K3D4</accession>
<reference evidence="2" key="1">
    <citation type="submission" date="2021-06" db="EMBL/GenBank/DDBJ databases">
        <authorList>
            <person name="Hodson N. C."/>
            <person name="Mongue J. A."/>
            <person name="Jaron S. K."/>
        </authorList>
    </citation>
    <scope>NUCLEOTIDE SEQUENCE</scope>
</reference>
<protein>
    <submittedName>
        <fullName evidence="2">Uncharacterized protein</fullName>
    </submittedName>
</protein>
<dbReference type="EMBL" id="CAJVCH010056911">
    <property type="protein sequence ID" value="CAG7718898.1"/>
    <property type="molecule type" value="Genomic_DNA"/>
</dbReference>
<organism evidence="2 3">
    <name type="scientific">Allacma fusca</name>
    <dbReference type="NCBI Taxonomy" id="39272"/>
    <lineage>
        <taxon>Eukaryota</taxon>
        <taxon>Metazoa</taxon>
        <taxon>Ecdysozoa</taxon>
        <taxon>Arthropoda</taxon>
        <taxon>Hexapoda</taxon>
        <taxon>Collembola</taxon>
        <taxon>Symphypleona</taxon>
        <taxon>Sminthuridae</taxon>
        <taxon>Allacma</taxon>
    </lineage>
</organism>
<name>A0A8J2K3D4_9HEXA</name>
<keyword evidence="3" id="KW-1185">Reference proteome</keyword>